<evidence type="ECO:0000313" key="7">
    <source>
        <dbReference type="EMBL" id="KAK6590434.1"/>
    </source>
</evidence>
<feature type="compositionally biased region" description="Basic and acidic residues" evidence="5">
    <location>
        <begin position="300"/>
        <end position="323"/>
    </location>
</feature>
<organism evidence="7 8">
    <name type="scientific">Cryptosporidium xiaoi</name>
    <dbReference type="NCBI Taxonomy" id="659607"/>
    <lineage>
        <taxon>Eukaryota</taxon>
        <taxon>Sar</taxon>
        <taxon>Alveolata</taxon>
        <taxon>Apicomplexa</taxon>
        <taxon>Conoidasida</taxon>
        <taxon>Coccidia</taxon>
        <taxon>Eucoccidiorida</taxon>
        <taxon>Eimeriorina</taxon>
        <taxon>Cryptosporidiidae</taxon>
        <taxon>Cryptosporidium</taxon>
    </lineage>
</organism>
<evidence type="ECO:0008006" key="9">
    <source>
        <dbReference type="Google" id="ProtNLM"/>
    </source>
</evidence>
<evidence type="ECO:0000256" key="2">
    <source>
        <dbReference type="ARBA" id="ARBA00022692"/>
    </source>
</evidence>
<keyword evidence="8" id="KW-1185">Reference proteome</keyword>
<proteinExistence type="predicted"/>
<dbReference type="EMBL" id="JAWDEY010000006">
    <property type="protein sequence ID" value="KAK6590434.1"/>
    <property type="molecule type" value="Genomic_DNA"/>
</dbReference>
<dbReference type="Pfam" id="PF07946">
    <property type="entry name" value="CCDC47"/>
    <property type="match status" value="1"/>
</dbReference>
<dbReference type="PANTHER" id="PTHR12883">
    <property type="entry name" value="ADIPOCYTE-SPECIFIC PROTEIN 4-RELATED"/>
    <property type="match status" value="1"/>
</dbReference>
<evidence type="ECO:0000256" key="4">
    <source>
        <dbReference type="ARBA" id="ARBA00023136"/>
    </source>
</evidence>
<dbReference type="GO" id="GO:0005783">
    <property type="term" value="C:endoplasmic reticulum"/>
    <property type="evidence" value="ECO:0007669"/>
    <property type="project" value="InterPro"/>
</dbReference>
<dbReference type="InterPro" id="IPR012879">
    <property type="entry name" value="CCDC47"/>
</dbReference>
<evidence type="ECO:0000313" key="8">
    <source>
        <dbReference type="Proteomes" id="UP001311799"/>
    </source>
</evidence>
<dbReference type="GO" id="GO:0032469">
    <property type="term" value="P:endoplasmic reticulum calcium ion homeostasis"/>
    <property type="evidence" value="ECO:0007669"/>
    <property type="project" value="InterPro"/>
</dbReference>
<dbReference type="GO" id="GO:0005509">
    <property type="term" value="F:calcium ion binding"/>
    <property type="evidence" value="ECO:0007669"/>
    <property type="project" value="InterPro"/>
</dbReference>
<feature type="compositionally biased region" description="Basic residues" evidence="5">
    <location>
        <begin position="324"/>
        <end position="335"/>
    </location>
</feature>
<keyword evidence="4 6" id="KW-0472">Membrane</keyword>
<dbReference type="PANTHER" id="PTHR12883:SF0">
    <property type="entry name" value="PAT COMPLEX SUBUNIT CCDC47"/>
    <property type="match status" value="1"/>
</dbReference>
<gene>
    <name evidence="7" type="ORF">RS030_152291</name>
</gene>
<keyword evidence="2 6" id="KW-0812">Transmembrane</keyword>
<comment type="caution">
    <text evidence="7">The sequence shown here is derived from an EMBL/GenBank/DDBJ whole genome shotgun (WGS) entry which is preliminary data.</text>
</comment>
<reference evidence="7 8" key="1">
    <citation type="submission" date="2023-10" db="EMBL/GenBank/DDBJ databases">
        <title>Comparative genomics analysis reveals potential genetic determinants of host preference in Cryptosporidium xiaoi.</title>
        <authorList>
            <person name="Xiao L."/>
            <person name="Li J."/>
        </authorList>
    </citation>
    <scope>NUCLEOTIDE SEQUENCE [LARGE SCALE GENOMIC DNA]</scope>
    <source>
        <strain evidence="7 8">52996</strain>
    </source>
</reference>
<evidence type="ECO:0000256" key="5">
    <source>
        <dbReference type="SAM" id="MobiDB-lite"/>
    </source>
</evidence>
<name>A0AAV9Y255_9CRYT</name>
<comment type="subcellular location">
    <subcellularLocation>
        <location evidence="1">Membrane</location>
        <topology evidence="1">Single-pass membrane protein</topology>
    </subcellularLocation>
</comment>
<feature type="region of interest" description="Disordered" evidence="5">
    <location>
        <begin position="300"/>
        <end position="335"/>
    </location>
</feature>
<feature type="transmembrane region" description="Helical" evidence="6">
    <location>
        <begin position="12"/>
        <end position="31"/>
    </location>
</feature>
<dbReference type="GO" id="GO:0016020">
    <property type="term" value="C:membrane"/>
    <property type="evidence" value="ECO:0007669"/>
    <property type="project" value="UniProtKB-SubCell"/>
</dbReference>
<accession>A0AAV9Y255</accession>
<dbReference type="AlphaFoldDB" id="A0AAV9Y255"/>
<evidence type="ECO:0000256" key="1">
    <source>
        <dbReference type="ARBA" id="ARBA00004167"/>
    </source>
</evidence>
<keyword evidence="3 6" id="KW-1133">Transmembrane helix</keyword>
<evidence type="ECO:0000256" key="6">
    <source>
        <dbReference type="SAM" id="Phobius"/>
    </source>
</evidence>
<sequence length="335" mass="39364">MGIQEQIERYWIELISVWVGFIFLITLIRGVRKNYEFSISLFETLSDFLESQFSRSGFIKKSFWSDSWSQFDIFSTGRRNCKFMYINVICRPRQDLLTGVLLQPILRNYDKIYVEIPLDSMDPIVLFICNKRYLKETFVEYPEIEIHSTQKKLNNVPQNFVVYSNSNACIEFLLVSGFFSKFVNSPIVEKLVSYIYISDVTTCPRATNSYGKVTSVIKCCFKLPSEGDLDAMKEVHGDKHYILRNLINLCDFLPTVKLPEKTLQHIAKNRVEIEKVTSRIDEGKIQEKIEAKRREKIKQEALKVSRMTPKEQKKYQEKKERQNARSRIKVKKIRG</sequence>
<dbReference type="Proteomes" id="UP001311799">
    <property type="component" value="Unassembled WGS sequence"/>
</dbReference>
<evidence type="ECO:0000256" key="3">
    <source>
        <dbReference type="ARBA" id="ARBA00022989"/>
    </source>
</evidence>
<protein>
    <recommendedName>
        <fullName evidence="9">DUF1682 family protein</fullName>
    </recommendedName>
</protein>